<evidence type="ECO:0000313" key="2">
    <source>
        <dbReference type="Proteomes" id="UP000675920"/>
    </source>
</evidence>
<dbReference type="PANTHER" id="PTHR12110:SF21">
    <property type="entry name" value="XYLOSE ISOMERASE-LIKE TIM BARREL DOMAIN-CONTAINING PROTEIN"/>
    <property type="match status" value="1"/>
</dbReference>
<dbReference type="RefSeq" id="WP_028310873.1">
    <property type="nucleotide sequence ID" value="NZ_AXWS01000008.1"/>
</dbReference>
<evidence type="ECO:0000259" key="1">
    <source>
        <dbReference type="Pfam" id="PF01261"/>
    </source>
</evidence>
<dbReference type="InterPro" id="IPR013022">
    <property type="entry name" value="Xyl_isomerase-like_TIM-brl"/>
</dbReference>
<keyword evidence="2" id="KW-1185">Reference proteome</keyword>
<dbReference type="Proteomes" id="UP000675920">
    <property type="component" value="Unplaced"/>
</dbReference>
<dbReference type="Gene3D" id="3.20.20.150">
    <property type="entry name" value="Divalent-metal-dependent TIM barrel enzymes"/>
    <property type="match status" value="1"/>
</dbReference>
<name>A0A8B6X2K3_9BURK</name>
<accession>A0A8B6X2K3</accession>
<keyword evidence="3" id="KW-0413">Isomerase</keyword>
<dbReference type="SUPFAM" id="SSF51658">
    <property type="entry name" value="Xylose isomerase-like"/>
    <property type="match status" value="1"/>
</dbReference>
<dbReference type="GO" id="GO:0016853">
    <property type="term" value="F:isomerase activity"/>
    <property type="evidence" value="ECO:0007669"/>
    <property type="project" value="UniProtKB-KW"/>
</dbReference>
<dbReference type="Pfam" id="PF01261">
    <property type="entry name" value="AP_endonuc_2"/>
    <property type="match status" value="1"/>
</dbReference>
<dbReference type="OrthoDB" id="9780241at2"/>
<reference evidence="3" key="3">
    <citation type="submission" date="2025-08" db="UniProtKB">
        <authorList>
            <consortium name="RefSeq"/>
        </authorList>
    </citation>
    <scope>IDENTIFICATION</scope>
</reference>
<organism evidence="2 3">
    <name type="scientific">Derxia gummosa DSM 723</name>
    <dbReference type="NCBI Taxonomy" id="1121388"/>
    <lineage>
        <taxon>Bacteria</taxon>
        <taxon>Pseudomonadati</taxon>
        <taxon>Pseudomonadota</taxon>
        <taxon>Betaproteobacteria</taxon>
        <taxon>Burkholderiales</taxon>
        <taxon>Alcaligenaceae</taxon>
        <taxon>Derxia</taxon>
    </lineage>
</organism>
<reference evidence="3" key="2">
    <citation type="journal article" date="2002" name="J. Mol. Biol.">
        <title>One fold with many functions: the evolutionary relationships between TIM barrel families based on their sequences, structures and functions.</title>
        <authorList>
            <person name="Nagano N."/>
            <person name="Orengo C.A."/>
            <person name="Thornton J.M."/>
        </authorList>
    </citation>
    <scope>NUCLEOTIDE SEQUENCE</scope>
</reference>
<dbReference type="InterPro" id="IPR050312">
    <property type="entry name" value="IolE/XylAMocC-like"/>
</dbReference>
<sequence length="282" mass="30776">MIPSSVCIDTIALGGTLDAKLAAITEAGCKSVMVWGNDLMSDPGGVKVAARKIRESGLAVAGFQLLRNIEAVERHLVDYKIDLARSLFSMMEAVGTDLLLVSSGASARGVRDIPTVGARLRMLADLGEAIGARIAYEALSWGGFIDTWELAHQAVVAADHPRVGLVIDSFHSFARHQPVEPLKKIPVERIFMVQLSDGAFDAVTEVDDLIESARHHRIFPHDGQHAFDIRHMVETLHGMGFAGPWAIEVFNDDYRHLAPEVVMRKAVETADWLRPVIGAERA</sequence>
<dbReference type="AlphaFoldDB" id="A0A8B6X2K3"/>
<evidence type="ECO:0000313" key="3">
    <source>
        <dbReference type="RefSeq" id="WP_028310873.1"/>
    </source>
</evidence>
<dbReference type="PANTHER" id="PTHR12110">
    <property type="entry name" value="HYDROXYPYRUVATE ISOMERASE"/>
    <property type="match status" value="1"/>
</dbReference>
<proteinExistence type="predicted"/>
<protein>
    <submittedName>
        <fullName evidence="3">Sugar phosphate isomerase/epimerase family protein</fullName>
    </submittedName>
</protein>
<reference evidence="3" key="1">
    <citation type="journal article" date="2001" name="FEBS Lett.">
        <title>The TIM-barrel fold: a versatile framework for efficient enzymes.</title>
        <authorList>
            <person name="Wierenga R.K."/>
        </authorList>
    </citation>
    <scope>NUCLEOTIDE SEQUENCE</scope>
</reference>
<dbReference type="InterPro" id="IPR036237">
    <property type="entry name" value="Xyl_isomerase-like_sf"/>
</dbReference>
<feature type="domain" description="Xylose isomerase-like TIM barrel" evidence="1">
    <location>
        <begin position="22"/>
        <end position="274"/>
    </location>
</feature>